<reference evidence="1" key="1">
    <citation type="submission" date="2003-08" db="EMBL/GenBank/DDBJ databases">
        <authorList>
            <person name="Chaouch Hamada R."/>
            <person name="Redinbaugh M.G."/>
            <person name="Gingery R.E."/>
            <person name="Willie K."/>
            <person name="Hogenhout S.A."/>
        </authorList>
    </citation>
    <scope>NUCLEOTIDE SEQUENCE</scope>
    <source>
        <strain evidence="1">Severe</strain>
    </source>
</reference>
<evidence type="ECO:0000313" key="1">
    <source>
        <dbReference type="EMBL" id="AAR14151.1"/>
    </source>
</evidence>
<accession>Q6EEL0</accession>
<protein>
    <submittedName>
        <fullName evidence="1">Putative S protein</fullName>
    </submittedName>
</protein>
<name>Q6EEL0_9SECO</name>
<dbReference type="EMBL" id="AY362551">
    <property type="protein sequence ID" value="AAR14151.1"/>
    <property type="molecule type" value="Genomic_RNA"/>
</dbReference>
<sequence length="36" mass="4201">MRLKEDWVTPIPLLGRSDTFCVDLYPETLEPSHVLE</sequence>
<reference evidence="1" key="2">
    <citation type="journal article" date="2004" name="Virology">
        <title>Accumulation of maize chlorotic dwarf virus proteins in its plant host and leafhopper vector.</title>
        <authorList>
            <person name="Chaouch-Hamada R."/>
            <person name="Redinbaugh M.G."/>
            <person name="Gingery R.E."/>
            <person name="Willie K."/>
            <person name="Hogenhout S.A."/>
        </authorList>
    </citation>
    <scope>NUCLEOTIDE SEQUENCE</scope>
    <source>
        <strain evidence="1">Severe</strain>
    </source>
</reference>
<organism evidence="1">
    <name type="scientific">Maize chlorotic dwarf virus</name>
    <dbReference type="NCBI Taxonomy" id="51354"/>
    <lineage>
        <taxon>Viruses</taxon>
        <taxon>Riboviria</taxon>
        <taxon>Orthornavirae</taxon>
        <taxon>Pisuviricota</taxon>
        <taxon>Pisoniviricetes</taxon>
        <taxon>Picornavirales</taxon>
        <taxon>Secoviridae</taxon>
        <taxon>Waikavirus</taxon>
        <taxon>Ritunrivirus</taxon>
        <taxon>Waikavirus zeae</taxon>
    </lineage>
</organism>
<proteinExistence type="predicted"/>